<dbReference type="SUPFAM" id="SSF46955">
    <property type="entry name" value="Putative DNA-binding domain"/>
    <property type="match status" value="1"/>
</dbReference>
<sequence>MNIKHAAARTGLPAKTIRYYESIGLLSPLRAGNGYRDYRDADLHKLGFLARARALGFSIEDCRHLLSLDSDASRSSSEVKALAQQHIRQIGDKISELKAMRATLQNLASACQGNDRPDCPIMDELSGLAPGNYAASGKALPAD</sequence>
<dbReference type="PANTHER" id="PTHR30204">
    <property type="entry name" value="REDOX-CYCLING DRUG-SENSING TRANSCRIPTIONAL ACTIVATOR SOXR"/>
    <property type="match status" value="1"/>
</dbReference>
<evidence type="ECO:0000256" key="1">
    <source>
        <dbReference type="ARBA" id="ARBA00004496"/>
    </source>
</evidence>
<dbReference type="Proteomes" id="UP000199759">
    <property type="component" value="Unassembled WGS sequence"/>
</dbReference>
<reference evidence="7 8" key="1">
    <citation type="submission" date="2016-10" db="EMBL/GenBank/DDBJ databases">
        <authorList>
            <person name="de Groot N.N."/>
        </authorList>
    </citation>
    <scope>NUCLEOTIDE SEQUENCE [LARGE SCALE GENOMIC DNA]</scope>
    <source>
        <strain evidence="7 8">DSM 16077</strain>
    </source>
</reference>
<dbReference type="PRINTS" id="PR00040">
    <property type="entry name" value="HTHMERR"/>
</dbReference>
<evidence type="ECO:0000256" key="3">
    <source>
        <dbReference type="ARBA" id="ARBA00023015"/>
    </source>
</evidence>
<comment type="subcellular location">
    <subcellularLocation>
        <location evidence="1">Cytoplasm</location>
    </subcellularLocation>
</comment>
<keyword evidence="8" id="KW-1185">Reference proteome</keyword>
<dbReference type="Gene3D" id="1.10.1660.10">
    <property type="match status" value="1"/>
</dbReference>
<dbReference type="PROSITE" id="PS50937">
    <property type="entry name" value="HTH_MERR_2"/>
    <property type="match status" value="1"/>
</dbReference>
<dbReference type="InterPro" id="IPR000551">
    <property type="entry name" value="MerR-type_HTH_dom"/>
</dbReference>
<dbReference type="Pfam" id="PF00376">
    <property type="entry name" value="MerR"/>
    <property type="match status" value="1"/>
</dbReference>
<dbReference type="GO" id="GO:0005737">
    <property type="term" value="C:cytoplasm"/>
    <property type="evidence" value="ECO:0007669"/>
    <property type="project" value="UniProtKB-SubCell"/>
</dbReference>
<evidence type="ECO:0000313" key="8">
    <source>
        <dbReference type="Proteomes" id="UP000199759"/>
    </source>
</evidence>
<dbReference type="InterPro" id="IPR015358">
    <property type="entry name" value="Tscrpt_reg_MerR_DNA-bd"/>
</dbReference>
<dbReference type="PANTHER" id="PTHR30204:SF94">
    <property type="entry name" value="HEAVY METAL-DEPENDENT TRANSCRIPTIONAL REGULATOR HI_0293-RELATED"/>
    <property type="match status" value="1"/>
</dbReference>
<evidence type="ECO:0000256" key="2">
    <source>
        <dbReference type="ARBA" id="ARBA00022490"/>
    </source>
</evidence>
<dbReference type="EMBL" id="FNHG01000020">
    <property type="protein sequence ID" value="SDM73634.1"/>
    <property type="molecule type" value="Genomic_DNA"/>
</dbReference>
<name>A0A1G9VN56_9PROT</name>
<keyword evidence="2" id="KW-0963">Cytoplasm</keyword>
<dbReference type="GO" id="GO:0003677">
    <property type="term" value="F:DNA binding"/>
    <property type="evidence" value="ECO:0007669"/>
    <property type="project" value="UniProtKB-KW"/>
</dbReference>
<dbReference type="CDD" id="cd01108">
    <property type="entry name" value="HTH_CueR"/>
    <property type="match status" value="1"/>
</dbReference>
<dbReference type="GO" id="GO:0005507">
    <property type="term" value="F:copper ion binding"/>
    <property type="evidence" value="ECO:0007669"/>
    <property type="project" value="InterPro"/>
</dbReference>
<evidence type="ECO:0000313" key="7">
    <source>
        <dbReference type="EMBL" id="SDM73634.1"/>
    </source>
</evidence>
<dbReference type="InterPro" id="IPR047057">
    <property type="entry name" value="MerR_fam"/>
</dbReference>
<gene>
    <name evidence="7" type="ORF">SAMN04488568_12020</name>
</gene>
<dbReference type="Pfam" id="PF09278">
    <property type="entry name" value="MerR-DNA-bind"/>
    <property type="match status" value="1"/>
</dbReference>
<proteinExistence type="predicted"/>
<keyword evidence="4" id="KW-0238">DNA-binding</keyword>
<evidence type="ECO:0000256" key="4">
    <source>
        <dbReference type="ARBA" id="ARBA00023125"/>
    </source>
</evidence>
<dbReference type="OrthoDB" id="9802944at2"/>
<feature type="domain" description="HTH merR-type" evidence="6">
    <location>
        <begin position="1"/>
        <end position="68"/>
    </location>
</feature>
<dbReference type="InterPro" id="IPR009061">
    <property type="entry name" value="DNA-bd_dom_put_sf"/>
</dbReference>
<dbReference type="STRING" id="144026.SAMN04488568_12020"/>
<dbReference type="GO" id="GO:0045893">
    <property type="term" value="P:positive regulation of DNA-templated transcription"/>
    <property type="evidence" value="ECO:0007669"/>
    <property type="project" value="InterPro"/>
</dbReference>
<dbReference type="AlphaFoldDB" id="A0A1G9VN56"/>
<protein>
    <submittedName>
        <fullName evidence="7">Cu(I)-responsive transcriptional regulator</fullName>
    </submittedName>
</protein>
<evidence type="ECO:0000256" key="5">
    <source>
        <dbReference type="ARBA" id="ARBA00023163"/>
    </source>
</evidence>
<dbReference type="NCBIfam" id="TIGR02044">
    <property type="entry name" value="CueR"/>
    <property type="match status" value="1"/>
</dbReference>
<organism evidence="7 8">
    <name type="scientific">Maricaulis salignorans</name>
    <dbReference type="NCBI Taxonomy" id="144026"/>
    <lineage>
        <taxon>Bacteria</taxon>
        <taxon>Pseudomonadati</taxon>
        <taxon>Pseudomonadota</taxon>
        <taxon>Alphaproteobacteria</taxon>
        <taxon>Maricaulales</taxon>
        <taxon>Maricaulaceae</taxon>
        <taxon>Maricaulis</taxon>
    </lineage>
</organism>
<evidence type="ECO:0000259" key="6">
    <source>
        <dbReference type="PROSITE" id="PS50937"/>
    </source>
</evidence>
<accession>A0A1G9VN56</accession>
<dbReference type="GO" id="GO:0003700">
    <property type="term" value="F:DNA-binding transcription factor activity"/>
    <property type="evidence" value="ECO:0007669"/>
    <property type="project" value="InterPro"/>
</dbReference>
<dbReference type="InterPro" id="IPR011789">
    <property type="entry name" value="CueR"/>
</dbReference>
<dbReference type="SMART" id="SM00422">
    <property type="entry name" value="HTH_MERR"/>
    <property type="match status" value="1"/>
</dbReference>
<dbReference type="RefSeq" id="WP_091771506.1">
    <property type="nucleotide sequence ID" value="NZ_FNHG01000020.1"/>
</dbReference>
<keyword evidence="3" id="KW-0805">Transcription regulation</keyword>
<keyword evidence="5" id="KW-0804">Transcription</keyword>